<organism evidence="1 2">
    <name type="scientific">Bodo saltans</name>
    <name type="common">Flagellated protozoan</name>
    <dbReference type="NCBI Taxonomy" id="75058"/>
    <lineage>
        <taxon>Eukaryota</taxon>
        <taxon>Discoba</taxon>
        <taxon>Euglenozoa</taxon>
        <taxon>Kinetoplastea</taxon>
        <taxon>Metakinetoplastina</taxon>
        <taxon>Eubodonida</taxon>
        <taxon>Bodonidae</taxon>
        <taxon>Bodo</taxon>
    </lineage>
</organism>
<feature type="non-terminal residue" evidence="1">
    <location>
        <position position="101"/>
    </location>
</feature>
<keyword evidence="2" id="KW-1185">Reference proteome</keyword>
<dbReference type="VEuPathDB" id="TriTrypDB:BSAL_84360"/>
<gene>
    <name evidence="1" type="ORF">BSAL_84360</name>
</gene>
<evidence type="ECO:0000313" key="2">
    <source>
        <dbReference type="Proteomes" id="UP000051952"/>
    </source>
</evidence>
<proteinExistence type="predicted"/>
<evidence type="ECO:0000313" key="1">
    <source>
        <dbReference type="EMBL" id="CUG74292.1"/>
    </source>
</evidence>
<dbReference type="AlphaFoldDB" id="A0A0S4J0K6"/>
<accession>A0A0S4J0K6</accession>
<protein>
    <submittedName>
        <fullName evidence="1">Uncharacterized protein</fullName>
    </submittedName>
</protein>
<dbReference type="Proteomes" id="UP000051952">
    <property type="component" value="Unassembled WGS sequence"/>
</dbReference>
<reference evidence="2" key="1">
    <citation type="submission" date="2015-09" db="EMBL/GenBank/DDBJ databases">
        <authorList>
            <consortium name="Pathogen Informatics"/>
        </authorList>
    </citation>
    <scope>NUCLEOTIDE SEQUENCE [LARGE SCALE GENOMIC DNA]</scope>
    <source>
        <strain evidence="2">Lake Konstanz</strain>
    </source>
</reference>
<sequence>MQPSCLSDVMKGVDHSMWTNANSAPITLRTVGPTSAVISDVGELIALCEQARCGVDGMTVTDLSVRKTLRVAADRVSVEWPALSAAAEDCAAHLGLGAGVT</sequence>
<dbReference type="EMBL" id="CYKH01000975">
    <property type="protein sequence ID" value="CUG74292.1"/>
    <property type="molecule type" value="Genomic_DNA"/>
</dbReference>
<name>A0A0S4J0K6_BODSA</name>